<feature type="domain" description="D-isomer specific 2-hydroxyacid dehydrogenase NAD-binding" evidence="6">
    <location>
        <begin position="107"/>
        <end position="281"/>
    </location>
</feature>
<proteinExistence type="inferred from homology"/>
<accession>A0ABS2P5A5</accession>
<dbReference type="CDD" id="cd05300">
    <property type="entry name" value="2-Hacid_dh_1"/>
    <property type="match status" value="1"/>
</dbReference>
<protein>
    <submittedName>
        <fullName evidence="7">Phosphoglycerate dehydrogenase-like enzyme</fullName>
    </submittedName>
</protein>
<evidence type="ECO:0000256" key="1">
    <source>
        <dbReference type="ARBA" id="ARBA00005854"/>
    </source>
</evidence>
<evidence type="ECO:0000256" key="2">
    <source>
        <dbReference type="ARBA" id="ARBA00023002"/>
    </source>
</evidence>
<dbReference type="InterPro" id="IPR006139">
    <property type="entry name" value="D-isomer_2_OHA_DH_cat_dom"/>
</dbReference>
<evidence type="ECO:0000259" key="5">
    <source>
        <dbReference type="Pfam" id="PF00389"/>
    </source>
</evidence>
<gene>
    <name evidence="7" type="ORF">JOC95_003464</name>
</gene>
<dbReference type="Pfam" id="PF02826">
    <property type="entry name" value="2-Hacid_dh_C"/>
    <property type="match status" value="1"/>
</dbReference>
<feature type="domain" description="D-isomer specific 2-hydroxyacid dehydrogenase catalytic" evidence="5">
    <location>
        <begin position="23"/>
        <end position="311"/>
    </location>
</feature>
<dbReference type="SUPFAM" id="SSF52283">
    <property type="entry name" value="Formate/glycerate dehydrogenase catalytic domain-like"/>
    <property type="match status" value="1"/>
</dbReference>
<dbReference type="SUPFAM" id="SSF51735">
    <property type="entry name" value="NAD(P)-binding Rossmann-fold domains"/>
    <property type="match status" value="1"/>
</dbReference>
<sequence>MNKRILIVTQDIGDEYTQKIKNLVPDWELIVGKEKDIWAPYANKAEIIAGWKKELEELSLHGRSELRWVQAWSAGVNTMPLDKLNSQGITLTSANGVHAYPISETIIGLMLALTRKIHTYVKNQQERKWHHAHMNLEMHGKTIGIIGVGEIGSETAKLAKAFGMRVLGVRHSGKAEENVDRMYTPDELHQVLPECDYVVITLPLTPQTFQMFGEKEFKLMKKSSFLINIGRGEIIKEEELVVALQSGEIAGAGLDVFSKEPLEVESPLWDMDNVIITPHTSGSTEYYTKRVIENIFLPNLVHYLDGKQLPTNLVDYTKGY</sequence>
<evidence type="ECO:0000256" key="3">
    <source>
        <dbReference type="ARBA" id="ARBA00023027"/>
    </source>
</evidence>
<keyword evidence="8" id="KW-1185">Reference proteome</keyword>
<evidence type="ECO:0000259" key="6">
    <source>
        <dbReference type="Pfam" id="PF02826"/>
    </source>
</evidence>
<comment type="caution">
    <text evidence="7">The sequence shown here is derived from an EMBL/GenBank/DDBJ whole genome shotgun (WGS) entry which is preliminary data.</text>
</comment>
<keyword evidence="3" id="KW-0520">NAD</keyword>
<dbReference type="PANTHER" id="PTHR43333:SF1">
    <property type="entry name" value="D-ISOMER SPECIFIC 2-HYDROXYACID DEHYDROGENASE NAD-BINDING DOMAIN-CONTAINING PROTEIN"/>
    <property type="match status" value="1"/>
</dbReference>
<comment type="similarity">
    <text evidence="1 4">Belongs to the D-isomer specific 2-hydroxyacid dehydrogenase family.</text>
</comment>
<dbReference type="Gene3D" id="3.40.50.720">
    <property type="entry name" value="NAD(P)-binding Rossmann-like Domain"/>
    <property type="match status" value="2"/>
</dbReference>
<dbReference type="Proteomes" id="UP000737402">
    <property type="component" value="Unassembled WGS sequence"/>
</dbReference>
<dbReference type="InterPro" id="IPR036291">
    <property type="entry name" value="NAD(P)-bd_dom_sf"/>
</dbReference>
<evidence type="ECO:0000313" key="7">
    <source>
        <dbReference type="EMBL" id="MBM7621575.1"/>
    </source>
</evidence>
<dbReference type="RefSeq" id="WP_204418350.1">
    <property type="nucleotide sequence ID" value="NZ_JAFBED010000008.1"/>
</dbReference>
<name>A0ABS2P5A5_9BACI</name>
<dbReference type="EMBL" id="JAFBED010000008">
    <property type="protein sequence ID" value="MBM7621575.1"/>
    <property type="molecule type" value="Genomic_DNA"/>
</dbReference>
<dbReference type="Pfam" id="PF00389">
    <property type="entry name" value="2-Hacid_dh"/>
    <property type="match status" value="1"/>
</dbReference>
<reference evidence="7 8" key="1">
    <citation type="submission" date="2021-01" db="EMBL/GenBank/DDBJ databases">
        <title>Genomic Encyclopedia of Type Strains, Phase IV (KMG-IV): sequencing the most valuable type-strain genomes for metagenomic binning, comparative biology and taxonomic classification.</title>
        <authorList>
            <person name="Goeker M."/>
        </authorList>
    </citation>
    <scope>NUCLEOTIDE SEQUENCE [LARGE SCALE GENOMIC DNA]</scope>
    <source>
        <strain evidence="7 8">DSM 25879</strain>
    </source>
</reference>
<organism evidence="7 8">
    <name type="scientific">Sutcliffiella tianshenii</name>
    <dbReference type="NCBI Taxonomy" id="1463404"/>
    <lineage>
        <taxon>Bacteria</taxon>
        <taxon>Bacillati</taxon>
        <taxon>Bacillota</taxon>
        <taxon>Bacilli</taxon>
        <taxon>Bacillales</taxon>
        <taxon>Bacillaceae</taxon>
        <taxon>Sutcliffiella</taxon>
    </lineage>
</organism>
<dbReference type="PANTHER" id="PTHR43333">
    <property type="entry name" value="2-HACID_DH_C DOMAIN-CONTAINING PROTEIN"/>
    <property type="match status" value="1"/>
</dbReference>
<evidence type="ECO:0000313" key="8">
    <source>
        <dbReference type="Proteomes" id="UP000737402"/>
    </source>
</evidence>
<evidence type="ECO:0000256" key="4">
    <source>
        <dbReference type="RuleBase" id="RU003719"/>
    </source>
</evidence>
<dbReference type="InterPro" id="IPR006140">
    <property type="entry name" value="D-isomer_DH_NAD-bd"/>
</dbReference>
<keyword evidence="2 4" id="KW-0560">Oxidoreductase</keyword>